<organism evidence="2 3">
    <name type="scientific">Actinophytocola gossypii</name>
    <dbReference type="NCBI Taxonomy" id="2812003"/>
    <lineage>
        <taxon>Bacteria</taxon>
        <taxon>Bacillati</taxon>
        <taxon>Actinomycetota</taxon>
        <taxon>Actinomycetes</taxon>
        <taxon>Pseudonocardiales</taxon>
        <taxon>Pseudonocardiaceae</taxon>
    </lineage>
</organism>
<gene>
    <name evidence="2" type="ORF">JT362_26905</name>
</gene>
<feature type="transmembrane region" description="Helical" evidence="1">
    <location>
        <begin position="63"/>
        <end position="84"/>
    </location>
</feature>
<keyword evidence="1" id="KW-0472">Membrane</keyword>
<keyword evidence="1" id="KW-0812">Transmembrane</keyword>
<evidence type="ECO:0000256" key="1">
    <source>
        <dbReference type="SAM" id="Phobius"/>
    </source>
</evidence>
<dbReference type="Proteomes" id="UP001156441">
    <property type="component" value="Unassembled WGS sequence"/>
</dbReference>
<feature type="transmembrane region" description="Helical" evidence="1">
    <location>
        <begin position="122"/>
        <end position="141"/>
    </location>
</feature>
<evidence type="ECO:0008006" key="4">
    <source>
        <dbReference type="Google" id="ProtNLM"/>
    </source>
</evidence>
<feature type="transmembrane region" description="Helical" evidence="1">
    <location>
        <begin position="187"/>
        <end position="206"/>
    </location>
</feature>
<evidence type="ECO:0000313" key="3">
    <source>
        <dbReference type="Proteomes" id="UP001156441"/>
    </source>
</evidence>
<comment type="caution">
    <text evidence="2">The sequence shown here is derived from an EMBL/GenBank/DDBJ whole genome shotgun (WGS) entry which is preliminary data.</text>
</comment>
<name>A0ABT2JFV5_9PSEU</name>
<keyword evidence="1" id="KW-1133">Transmembrane helix</keyword>
<proteinExistence type="predicted"/>
<dbReference type="RefSeq" id="WP_260194618.1">
    <property type="nucleotide sequence ID" value="NZ_JAFFZE010000022.1"/>
</dbReference>
<evidence type="ECO:0000313" key="2">
    <source>
        <dbReference type="EMBL" id="MCT2586757.1"/>
    </source>
</evidence>
<accession>A0ABT2JFV5</accession>
<feature type="transmembrane region" description="Helical" evidence="1">
    <location>
        <begin position="96"/>
        <end position="116"/>
    </location>
</feature>
<reference evidence="2 3" key="1">
    <citation type="submission" date="2021-02" db="EMBL/GenBank/DDBJ databases">
        <title>Actinophytocola xerophila sp. nov., isolated from soil of cotton cropping field.</title>
        <authorList>
            <person name="Huang R."/>
            <person name="Chen X."/>
            <person name="Ge X."/>
            <person name="Liu W."/>
        </authorList>
    </citation>
    <scope>NUCLEOTIDE SEQUENCE [LARGE SCALE GENOMIC DNA]</scope>
    <source>
        <strain evidence="2 3">S1-96</strain>
    </source>
</reference>
<protein>
    <recommendedName>
        <fullName evidence="4">Integral membrane protein</fullName>
    </recommendedName>
</protein>
<sequence>MTYYPNYPSYPNQPGYPAYPGHPEPKVNPAVLVGVSLWRLAIVGCALYGFSDATGWSANFEGLSQQASLATAIVYTGLLLYPAFTGGRRHEPRSPWLRGATAVLLLLVAGTFFGIMGGDFDYLPFEHVYTPLIVLVDWMFVGRSQAAAKWWYPFSWIAFPLAYLAYFLAAEVYQYLYPFLDPDGDQFAAMIGGLLVGVIAVGYLLYGIGKAKGAIGGGFQPRQHGYHQPSAYAAPEWTR</sequence>
<feature type="transmembrane region" description="Helical" evidence="1">
    <location>
        <begin position="153"/>
        <end position="175"/>
    </location>
</feature>
<dbReference type="EMBL" id="JAFFZE010000022">
    <property type="protein sequence ID" value="MCT2586757.1"/>
    <property type="molecule type" value="Genomic_DNA"/>
</dbReference>
<keyword evidence="3" id="KW-1185">Reference proteome</keyword>